<proteinExistence type="predicted"/>
<accession>A0A4Y2A4T3</accession>
<organism evidence="1 2">
    <name type="scientific">Araneus ventricosus</name>
    <name type="common">Orbweaver spider</name>
    <name type="synonym">Epeira ventricosa</name>
    <dbReference type="NCBI Taxonomy" id="182803"/>
    <lineage>
        <taxon>Eukaryota</taxon>
        <taxon>Metazoa</taxon>
        <taxon>Ecdysozoa</taxon>
        <taxon>Arthropoda</taxon>
        <taxon>Chelicerata</taxon>
        <taxon>Arachnida</taxon>
        <taxon>Araneae</taxon>
        <taxon>Araneomorphae</taxon>
        <taxon>Entelegynae</taxon>
        <taxon>Araneoidea</taxon>
        <taxon>Araneidae</taxon>
        <taxon>Araneus</taxon>
    </lineage>
</organism>
<evidence type="ECO:0000313" key="2">
    <source>
        <dbReference type="Proteomes" id="UP000499080"/>
    </source>
</evidence>
<dbReference type="Proteomes" id="UP000499080">
    <property type="component" value="Unassembled WGS sequence"/>
</dbReference>
<dbReference type="PANTHER" id="PTHR35385:SF2">
    <property type="entry name" value="PROTEIN B, PUTATIVE-RELATED"/>
    <property type="match status" value="1"/>
</dbReference>
<evidence type="ECO:0000313" key="1">
    <source>
        <dbReference type="EMBL" id="GBL73954.1"/>
    </source>
</evidence>
<dbReference type="EMBL" id="BGPR01000004">
    <property type="protein sequence ID" value="GBL73954.1"/>
    <property type="molecule type" value="Genomic_DNA"/>
</dbReference>
<dbReference type="OrthoDB" id="6484970at2759"/>
<reference evidence="1 2" key="1">
    <citation type="journal article" date="2019" name="Sci. Rep.">
        <title>Orb-weaving spider Araneus ventricosus genome elucidates the spidroin gene catalogue.</title>
        <authorList>
            <person name="Kono N."/>
            <person name="Nakamura H."/>
            <person name="Ohtoshi R."/>
            <person name="Moran D.A.P."/>
            <person name="Shinohara A."/>
            <person name="Yoshida Y."/>
            <person name="Fujiwara M."/>
            <person name="Mori M."/>
            <person name="Tomita M."/>
            <person name="Arakawa K."/>
        </authorList>
    </citation>
    <scope>NUCLEOTIDE SEQUENCE [LARGE SCALE GENOMIC DNA]</scope>
</reference>
<protein>
    <submittedName>
        <fullName evidence="1">Uncharacterized protein</fullName>
    </submittedName>
</protein>
<sequence length="182" mass="20729">MATSNGIHLTSPNWNLSMSGWMGASGIAVLQQVPAHFNCCIHGDFRKKFVCHHSSFSKVPSMKNKKGISKNSERFASTKVKIKLDTTRTRMTDKFIERGLVGVITITSFHKHSLMTAETLRFLPAEECREQFENYFNDGMEPAESAKYHKGVLEMNADFQPSDLANSRINPTQRTIEYWHEK</sequence>
<gene>
    <name evidence="1" type="ORF">AVEN_230888_1</name>
</gene>
<name>A0A4Y2A4T3_ARAVE</name>
<dbReference type="AlphaFoldDB" id="A0A4Y2A4T3"/>
<keyword evidence="2" id="KW-1185">Reference proteome</keyword>
<dbReference type="PANTHER" id="PTHR35385">
    <property type="entry name" value="PROTEIN B, PUTATIVE-RELATED-RELATED"/>
    <property type="match status" value="1"/>
</dbReference>
<comment type="caution">
    <text evidence="1">The sequence shown here is derived from an EMBL/GenBank/DDBJ whole genome shotgun (WGS) entry which is preliminary data.</text>
</comment>